<evidence type="ECO:0000259" key="1">
    <source>
        <dbReference type="PROSITE" id="PS50878"/>
    </source>
</evidence>
<dbReference type="InterPro" id="IPR000477">
    <property type="entry name" value="RT_dom"/>
</dbReference>
<protein>
    <recommendedName>
        <fullName evidence="1">Reverse transcriptase domain-containing protein</fullName>
    </recommendedName>
</protein>
<dbReference type="AlphaFoldDB" id="A0A8J4BTF1"/>
<evidence type="ECO:0000313" key="3">
    <source>
        <dbReference type="Proteomes" id="UP000747399"/>
    </source>
</evidence>
<dbReference type="Pfam" id="PF00078">
    <property type="entry name" value="RVT_1"/>
    <property type="match status" value="1"/>
</dbReference>
<organism evidence="2 3">
    <name type="scientific">Volvox africanus</name>
    <dbReference type="NCBI Taxonomy" id="51714"/>
    <lineage>
        <taxon>Eukaryota</taxon>
        <taxon>Viridiplantae</taxon>
        <taxon>Chlorophyta</taxon>
        <taxon>core chlorophytes</taxon>
        <taxon>Chlorophyceae</taxon>
        <taxon>CS clade</taxon>
        <taxon>Chlamydomonadales</taxon>
        <taxon>Volvocaceae</taxon>
        <taxon>Volvox</taxon>
    </lineage>
</organism>
<dbReference type="Gene3D" id="3.30.70.270">
    <property type="match status" value="1"/>
</dbReference>
<dbReference type="Proteomes" id="UP000747399">
    <property type="component" value="Unassembled WGS sequence"/>
</dbReference>
<dbReference type="Gene3D" id="3.10.10.10">
    <property type="entry name" value="HIV Type 1 Reverse Transcriptase, subunit A, domain 1"/>
    <property type="match status" value="1"/>
</dbReference>
<name>A0A8J4BTF1_9CHLO</name>
<keyword evidence="3" id="KW-1185">Reference proteome</keyword>
<dbReference type="PROSITE" id="PS50878">
    <property type="entry name" value="RT_POL"/>
    <property type="match status" value="1"/>
</dbReference>
<sequence>MQKGDYVFSVDLKSGYHHVDMDGRYWTYLGFYWEQHFYVFTQLPFGLAPACWAFTKITRELLYLWRSERLRNTRYLDNSAHMALSVLDAQAMQRTVFSDFEKAGFIVNVDKSTIIPAQQFKYLGAIVDTVTGTITVPDEKRAAVMKNINTLLANTRRCQVHAITSLVGTILSMSYSFGDIFVLMTRCMTMWVNRALADAHTFQSHIPLDAEAAGELMFWRQSFSMFDGIKPI</sequence>
<dbReference type="InterPro" id="IPR052055">
    <property type="entry name" value="Hepadnavirus_pol/RT"/>
</dbReference>
<reference evidence="2" key="1">
    <citation type="journal article" date="2021" name="Proc. Natl. Acad. Sci. U.S.A.">
        <title>Three genomes in the algal genus Volvox reveal the fate of a haploid sex-determining region after a transition to homothallism.</title>
        <authorList>
            <person name="Yamamoto K."/>
            <person name="Hamaji T."/>
            <person name="Kawai-Toyooka H."/>
            <person name="Matsuzaki R."/>
            <person name="Takahashi F."/>
            <person name="Nishimura Y."/>
            <person name="Kawachi M."/>
            <person name="Noguchi H."/>
            <person name="Minakuchi Y."/>
            <person name="Umen J.G."/>
            <person name="Toyoda A."/>
            <person name="Nozaki H."/>
        </authorList>
    </citation>
    <scope>NUCLEOTIDE SEQUENCE</scope>
    <source>
        <strain evidence="2">NIES-3780</strain>
    </source>
</reference>
<dbReference type="CDD" id="cd03714">
    <property type="entry name" value="RT_DIRS1"/>
    <property type="match status" value="1"/>
</dbReference>
<dbReference type="SUPFAM" id="SSF56672">
    <property type="entry name" value="DNA/RNA polymerases"/>
    <property type="match status" value="1"/>
</dbReference>
<dbReference type="InterPro" id="IPR043502">
    <property type="entry name" value="DNA/RNA_pol_sf"/>
</dbReference>
<gene>
    <name evidence="2" type="ORF">Vafri_21552</name>
</gene>
<comment type="caution">
    <text evidence="2">The sequence shown here is derived from an EMBL/GenBank/DDBJ whole genome shotgun (WGS) entry which is preliminary data.</text>
</comment>
<accession>A0A8J4BTF1</accession>
<feature type="domain" description="Reverse transcriptase" evidence="1">
    <location>
        <begin position="1"/>
        <end position="127"/>
    </location>
</feature>
<dbReference type="EMBL" id="BNCO01000114">
    <property type="protein sequence ID" value="GIL68348.1"/>
    <property type="molecule type" value="Genomic_DNA"/>
</dbReference>
<dbReference type="PANTHER" id="PTHR33050">
    <property type="entry name" value="REVERSE TRANSCRIPTASE DOMAIN-CONTAINING PROTEIN"/>
    <property type="match status" value="1"/>
</dbReference>
<proteinExistence type="predicted"/>
<evidence type="ECO:0000313" key="2">
    <source>
        <dbReference type="EMBL" id="GIL68348.1"/>
    </source>
</evidence>
<dbReference type="InterPro" id="IPR043128">
    <property type="entry name" value="Rev_trsase/Diguanyl_cyclase"/>
</dbReference>
<dbReference type="PANTHER" id="PTHR33050:SF7">
    <property type="entry name" value="RIBONUCLEASE H"/>
    <property type="match status" value="1"/>
</dbReference>